<dbReference type="SFLD" id="SFLDG01135">
    <property type="entry name" value="C1.5.6:_HAD__Beta-PGM__Phospha"/>
    <property type="match status" value="1"/>
</dbReference>
<evidence type="ECO:0000256" key="2">
    <source>
        <dbReference type="ARBA" id="ARBA00022801"/>
    </source>
</evidence>
<dbReference type="Pfam" id="PF13419">
    <property type="entry name" value="HAD_2"/>
    <property type="match status" value="1"/>
</dbReference>
<dbReference type="InterPro" id="IPR050155">
    <property type="entry name" value="HAD-like_hydrolase_sf"/>
</dbReference>
<protein>
    <submittedName>
        <fullName evidence="5">Putative phosphoglycolate phosphatase</fullName>
        <ecNumber evidence="5">3.1.3.18</ecNumber>
    </submittedName>
</protein>
<organism evidence="5">
    <name type="scientific">mine drainage metagenome</name>
    <dbReference type="NCBI Taxonomy" id="410659"/>
    <lineage>
        <taxon>unclassified sequences</taxon>
        <taxon>metagenomes</taxon>
        <taxon>ecological metagenomes</taxon>
    </lineage>
</organism>
<keyword evidence="1" id="KW-0479">Metal-binding</keyword>
<dbReference type="InterPro" id="IPR023214">
    <property type="entry name" value="HAD_sf"/>
</dbReference>
<dbReference type="SFLD" id="SFLDG01129">
    <property type="entry name" value="C1.5:_HAD__Beta-PGM__Phosphata"/>
    <property type="match status" value="1"/>
</dbReference>
<dbReference type="Gene3D" id="1.10.150.240">
    <property type="entry name" value="Putative phosphatase, domain 2"/>
    <property type="match status" value="1"/>
</dbReference>
<gene>
    <name evidence="5" type="ORF">CARN7_1226</name>
</gene>
<dbReference type="PANTHER" id="PTHR43434:SF23">
    <property type="entry name" value="PHOSPHOGLYCOLATE PHOSPHATASE"/>
    <property type="match status" value="1"/>
</dbReference>
<evidence type="ECO:0000256" key="4">
    <source>
        <dbReference type="ARBA" id="ARBA00023277"/>
    </source>
</evidence>
<dbReference type="FunFam" id="3.40.50.1000:FF:000022">
    <property type="entry name" value="Phosphoglycolate phosphatase"/>
    <property type="match status" value="1"/>
</dbReference>
<dbReference type="EC" id="3.1.3.18" evidence="5"/>
<dbReference type="SUPFAM" id="SSF56784">
    <property type="entry name" value="HAD-like"/>
    <property type="match status" value="1"/>
</dbReference>
<dbReference type="SFLD" id="SFLDS00003">
    <property type="entry name" value="Haloacid_Dehalogenase"/>
    <property type="match status" value="1"/>
</dbReference>
<dbReference type="AlphaFoldDB" id="E6QT74"/>
<dbReference type="GO" id="GO:0006281">
    <property type="term" value="P:DNA repair"/>
    <property type="evidence" value="ECO:0007669"/>
    <property type="project" value="TreeGrafter"/>
</dbReference>
<evidence type="ECO:0000256" key="3">
    <source>
        <dbReference type="ARBA" id="ARBA00022842"/>
    </source>
</evidence>
<evidence type="ECO:0000313" key="5">
    <source>
        <dbReference type="EMBL" id="CBI10446.1"/>
    </source>
</evidence>
<dbReference type="EMBL" id="CABR01000084">
    <property type="protein sequence ID" value="CBI10446.1"/>
    <property type="molecule type" value="Genomic_DNA"/>
</dbReference>
<keyword evidence="2 5" id="KW-0378">Hydrolase</keyword>
<dbReference type="GO" id="GO:0005829">
    <property type="term" value="C:cytosol"/>
    <property type="evidence" value="ECO:0007669"/>
    <property type="project" value="TreeGrafter"/>
</dbReference>
<dbReference type="InterPro" id="IPR036412">
    <property type="entry name" value="HAD-like_sf"/>
</dbReference>
<comment type="caution">
    <text evidence="5">The sequence shown here is derived from an EMBL/GenBank/DDBJ whole genome shotgun (WGS) entry which is preliminary data.</text>
</comment>
<dbReference type="GO" id="GO:0046872">
    <property type="term" value="F:metal ion binding"/>
    <property type="evidence" value="ECO:0007669"/>
    <property type="project" value="UniProtKB-KW"/>
</dbReference>
<dbReference type="InterPro" id="IPR006439">
    <property type="entry name" value="HAD-SF_hydro_IA"/>
</dbReference>
<proteinExistence type="predicted"/>
<dbReference type="InterPro" id="IPR041492">
    <property type="entry name" value="HAD_2"/>
</dbReference>
<dbReference type="NCBIfam" id="TIGR01549">
    <property type="entry name" value="HAD-SF-IA-v1"/>
    <property type="match status" value="1"/>
</dbReference>
<dbReference type="InterPro" id="IPR023198">
    <property type="entry name" value="PGP-like_dom2"/>
</dbReference>
<dbReference type="Gene3D" id="3.40.50.1000">
    <property type="entry name" value="HAD superfamily/HAD-like"/>
    <property type="match status" value="1"/>
</dbReference>
<accession>E6QT74</accession>
<reference evidence="5" key="1">
    <citation type="submission" date="2009-10" db="EMBL/GenBank/DDBJ databases">
        <title>Diversity of trophic interactions inside an arsenic-rich microbial ecosystem.</title>
        <authorList>
            <person name="Bertin P.N."/>
            <person name="Heinrich-Salmeron A."/>
            <person name="Pelletier E."/>
            <person name="Goulhen-Chollet F."/>
            <person name="Arsene-Ploetze F."/>
            <person name="Gallien S."/>
            <person name="Calteau A."/>
            <person name="Vallenet D."/>
            <person name="Casiot C."/>
            <person name="Chane-Woon-Ming B."/>
            <person name="Giloteaux L."/>
            <person name="Barakat M."/>
            <person name="Bonnefoy V."/>
            <person name="Bruneel O."/>
            <person name="Chandler M."/>
            <person name="Cleiss J."/>
            <person name="Duran R."/>
            <person name="Elbaz-Poulichet F."/>
            <person name="Fonknechten N."/>
            <person name="Lauga B."/>
            <person name="Mornico D."/>
            <person name="Ortet P."/>
            <person name="Schaeffer C."/>
            <person name="Siguier P."/>
            <person name="Alexander Thil Smith A."/>
            <person name="Van Dorsselaer A."/>
            <person name="Weissenbach J."/>
            <person name="Medigue C."/>
            <person name="Le Paslier D."/>
        </authorList>
    </citation>
    <scope>NUCLEOTIDE SEQUENCE</scope>
</reference>
<keyword evidence="4" id="KW-0119">Carbohydrate metabolism</keyword>
<dbReference type="PRINTS" id="PR00413">
    <property type="entry name" value="HADHALOGNASE"/>
</dbReference>
<evidence type="ECO:0000256" key="1">
    <source>
        <dbReference type="ARBA" id="ARBA00022723"/>
    </source>
</evidence>
<sequence>MLEAILFDLDGTLVDTAPDLAWALNQQRAMHGLIEMPFDLIRPYASHGTAGLLQIGFSIGADHPAYTELRSEYLALFESHGNQYSQLFPGMMEVLDELEVRGIPWGIVTNKPGWLTAPLLDQMGLDQRAACIITGDTCARSKPHPDPLLAACTKINLPANSCVYIGDAERDITAAHACGMPALIAEYGYIGPNDDPYAWYADGSIAQPTDLLHYLA</sequence>
<dbReference type="NCBIfam" id="TIGR01509">
    <property type="entry name" value="HAD-SF-IA-v3"/>
    <property type="match status" value="1"/>
</dbReference>
<name>E6QT74_9ZZZZ</name>
<dbReference type="GO" id="GO:0008967">
    <property type="term" value="F:phosphoglycolate phosphatase activity"/>
    <property type="evidence" value="ECO:0007669"/>
    <property type="project" value="UniProtKB-EC"/>
</dbReference>
<dbReference type="PANTHER" id="PTHR43434">
    <property type="entry name" value="PHOSPHOGLYCOLATE PHOSPHATASE"/>
    <property type="match status" value="1"/>
</dbReference>
<keyword evidence="3" id="KW-0460">Magnesium</keyword>